<dbReference type="PANTHER" id="PTHR33392:SF6">
    <property type="entry name" value="POLYISOPRENYL-TEICHOIC ACID--PEPTIDOGLYCAN TEICHOIC ACID TRANSFERASE TAGU"/>
    <property type="match status" value="1"/>
</dbReference>
<organism evidence="5 6">
    <name type="scientific">Aeromicrobium halocynthiae</name>
    <dbReference type="NCBI Taxonomy" id="560557"/>
    <lineage>
        <taxon>Bacteria</taxon>
        <taxon>Bacillati</taxon>
        <taxon>Actinomycetota</taxon>
        <taxon>Actinomycetes</taxon>
        <taxon>Propionibacteriales</taxon>
        <taxon>Nocardioidaceae</taxon>
        <taxon>Aeromicrobium</taxon>
    </lineage>
</organism>
<feature type="compositionally biased region" description="Basic and acidic residues" evidence="2">
    <location>
        <begin position="449"/>
        <end position="460"/>
    </location>
</feature>
<evidence type="ECO:0000313" key="5">
    <source>
        <dbReference type="EMBL" id="GAA2071673.1"/>
    </source>
</evidence>
<feature type="transmembrane region" description="Helical" evidence="3">
    <location>
        <begin position="38"/>
        <end position="56"/>
    </location>
</feature>
<feature type="transmembrane region" description="Helical" evidence="3">
    <location>
        <begin position="140"/>
        <end position="160"/>
    </location>
</feature>
<evidence type="ECO:0000313" key="6">
    <source>
        <dbReference type="Proteomes" id="UP001501480"/>
    </source>
</evidence>
<evidence type="ECO:0000256" key="2">
    <source>
        <dbReference type="SAM" id="MobiDB-lite"/>
    </source>
</evidence>
<dbReference type="EMBL" id="BAAAPY010000001">
    <property type="protein sequence ID" value="GAA2071673.1"/>
    <property type="molecule type" value="Genomic_DNA"/>
</dbReference>
<feature type="domain" description="Cell envelope-related transcriptional attenuator" evidence="4">
    <location>
        <begin position="203"/>
        <end position="374"/>
    </location>
</feature>
<comment type="caution">
    <text evidence="5">The sequence shown here is derived from an EMBL/GenBank/DDBJ whole genome shotgun (WGS) entry which is preliminary data.</text>
</comment>
<dbReference type="PANTHER" id="PTHR33392">
    <property type="entry name" value="POLYISOPRENYL-TEICHOIC ACID--PEPTIDOGLYCAN TEICHOIC ACID TRANSFERASE TAGU"/>
    <property type="match status" value="1"/>
</dbReference>
<feature type="compositionally biased region" description="Low complexity" evidence="2">
    <location>
        <begin position="462"/>
        <end position="476"/>
    </location>
</feature>
<gene>
    <name evidence="5" type="ORF">GCM10009821_06980</name>
</gene>
<dbReference type="InterPro" id="IPR004474">
    <property type="entry name" value="LytR_CpsA_psr"/>
</dbReference>
<feature type="transmembrane region" description="Helical" evidence="3">
    <location>
        <begin position="68"/>
        <end position="93"/>
    </location>
</feature>
<comment type="similarity">
    <text evidence="1">Belongs to the LytR/CpsA/Psr (LCP) family.</text>
</comment>
<keyword evidence="6" id="KW-1185">Reference proteome</keyword>
<evidence type="ECO:0000256" key="1">
    <source>
        <dbReference type="ARBA" id="ARBA00006068"/>
    </source>
</evidence>
<dbReference type="Proteomes" id="UP001501480">
    <property type="component" value="Unassembled WGS sequence"/>
</dbReference>
<dbReference type="Pfam" id="PF03816">
    <property type="entry name" value="LytR_cpsA_psr"/>
    <property type="match status" value="1"/>
</dbReference>
<dbReference type="Gene3D" id="3.40.630.190">
    <property type="entry name" value="LCP protein"/>
    <property type="match status" value="1"/>
</dbReference>
<reference evidence="6" key="1">
    <citation type="journal article" date="2019" name="Int. J. Syst. Evol. Microbiol.">
        <title>The Global Catalogue of Microorganisms (GCM) 10K type strain sequencing project: providing services to taxonomists for standard genome sequencing and annotation.</title>
        <authorList>
            <consortium name="The Broad Institute Genomics Platform"/>
            <consortium name="The Broad Institute Genome Sequencing Center for Infectious Disease"/>
            <person name="Wu L."/>
            <person name="Ma J."/>
        </authorList>
    </citation>
    <scope>NUCLEOTIDE SEQUENCE [LARGE SCALE GENOMIC DNA]</scope>
    <source>
        <strain evidence="6">JCM 15749</strain>
    </source>
</reference>
<dbReference type="InterPro" id="IPR050922">
    <property type="entry name" value="LytR/CpsA/Psr_CW_biosynth"/>
</dbReference>
<feature type="region of interest" description="Disordered" evidence="2">
    <location>
        <begin position="449"/>
        <end position="477"/>
    </location>
</feature>
<proteinExistence type="inferred from homology"/>
<keyword evidence="3" id="KW-0472">Membrane</keyword>
<evidence type="ECO:0000259" key="4">
    <source>
        <dbReference type="Pfam" id="PF03816"/>
    </source>
</evidence>
<dbReference type="RefSeq" id="WP_344324355.1">
    <property type="nucleotide sequence ID" value="NZ_BAAAPY010000001.1"/>
</dbReference>
<name>A0ABP5HCW9_9ACTN</name>
<keyword evidence="3" id="KW-0812">Transmembrane</keyword>
<feature type="transmembrane region" description="Helical" evidence="3">
    <location>
        <begin position="99"/>
        <end position="119"/>
    </location>
</feature>
<evidence type="ECO:0000256" key="3">
    <source>
        <dbReference type="SAM" id="Phobius"/>
    </source>
</evidence>
<sequence length="492" mass="53227">MSDVHPSAPSAAPARSDVRVRTLSPVRRASDRVQFRRGLTLTLMTLLMPGSAQLVMGNRRVGRIAVRVWLGCLAFGLLLVVLALTSRSTLFIFATNPRILTIGRVLLIAGALAWVLLLLDAWRLGRPLQMGRSHRLWMTGLNAALCFSTAGALFFAAHLVGVQNGLIGTVFAAQTSADPSEGRYNILLLGTDAGDDREGMRPDSLQVASVDAETGRTVLIGLPRNLEDVPFPEGSVMRREFPDGFDCDGCYLNAVNTWALDHRELFGDQPDPGIRATMEAVEEITGLTLSYHVIVDMAGFASLVDAVGGVEIDVPERLAKFGAEDSWRQEYIEPGRQRLDGDEALWFARSRVQNDDFSRMGRQKCLMSAMVAQLEPTTVLMNVQKIAESGKALLTTDIPAKDLNVLADLALKARAQDISSVSLTPPVIDTGNPDYPKVRRIVADGIDTAEGRAPRKHGLERASLPAVSAPESAAAPKDLRKVNQADDVAAAC</sequence>
<dbReference type="NCBIfam" id="TIGR00350">
    <property type="entry name" value="lytR_cpsA_psr"/>
    <property type="match status" value="1"/>
</dbReference>
<keyword evidence="3" id="KW-1133">Transmembrane helix</keyword>
<accession>A0ABP5HCW9</accession>
<protein>
    <recommendedName>
        <fullName evidence="4">Cell envelope-related transcriptional attenuator domain-containing protein</fullName>
    </recommendedName>
</protein>